<feature type="compositionally biased region" description="Basic and acidic residues" evidence="2">
    <location>
        <begin position="379"/>
        <end position="391"/>
    </location>
</feature>
<name>A0A8J6E4F6_9EUKA</name>
<dbReference type="InterPro" id="IPR039889">
    <property type="entry name" value="CCD33"/>
</dbReference>
<dbReference type="AlphaFoldDB" id="A0A8J6E4F6"/>
<dbReference type="Proteomes" id="UP000717585">
    <property type="component" value="Unassembled WGS sequence"/>
</dbReference>
<evidence type="ECO:0000313" key="3">
    <source>
        <dbReference type="EMBL" id="KAG9397133.1"/>
    </source>
</evidence>
<dbReference type="PANTHER" id="PTHR21623">
    <property type="entry name" value="SPERIOLIN-BINDING FACTOR"/>
    <property type="match status" value="1"/>
</dbReference>
<dbReference type="GO" id="GO:0005777">
    <property type="term" value="C:peroxisome"/>
    <property type="evidence" value="ECO:0007669"/>
    <property type="project" value="TreeGrafter"/>
</dbReference>
<dbReference type="EMBL" id="JAHDYR010000003">
    <property type="protein sequence ID" value="KAG9397133.1"/>
    <property type="molecule type" value="Genomic_DNA"/>
</dbReference>
<evidence type="ECO:0000313" key="4">
    <source>
        <dbReference type="Proteomes" id="UP000717585"/>
    </source>
</evidence>
<dbReference type="PANTHER" id="PTHR21623:SF2">
    <property type="entry name" value="COILED-COIL DOMAIN-CONTAINING PROTEIN 33"/>
    <property type="match status" value="1"/>
</dbReference>
<gene>
    <name evidence="3" type="ORF">J8273_1041</name>
</gene>
<evidence type="ECO:0000256" key="2">
    <source>
        <dbReference type="SAM" id="MobiDB-lite"/>
    </source>
</evidence>
<protein>
    <submittedName>
        <fullName evidence="3">Chromosome segregation protein</fullName>
    </submittedName>
</protein>
<accession>A0A8J6E4F6</accession>
<comment type="caution">
    <text evidence="3">The sequence shown here is derived from an EMBL/GenBank/DDBJ whole genome shotgun (WGS) entry which is preliminary data.</text>
</comment>
<reference evidence="3" key="1">
    <citation type="submission" date="2021-05" db="EMBL/GenBank/DDBJ databases">
        <title>A free-living protist that lacks canonical eukaryotic 1 DNA replication and segregation systems.</title>
        <authorList>
            <person name="Salas-Leiva D.E."/>
            <person name="Tromer E.C."/>
            <person name="Curtis B.A."/>
            <person name="Jerlstrom-Hultqvist J."/>
            <person name="Kolisko M."/>
            <person name="Yi Z."/>
            <person name="Salas-Leiva J.S."/>
            <person name="Gallot-Lavallee L."/>
            <person name="Kops G.J.P.L."/>
            <person name="Archibald J.M."/>
            <person name="Simpson A.G.B."/>
            <person name="Roger A.J."/>
        </authorList>
    </citation>
    <scope>NUCLEOTIDE SEQUENCE</scope>
    <source>
        <strain evidence="3">BICM</strain>
    </source>
</reference>
<keyword evidence="1" id="KW-0175">Coiled coil</keyword>
<feature type="region of interest" description="Disordered" evidence="2">
    <location>
        <begin position="373"/>
        <end position="394"/>
    </location>
</feature>
<proteinExistence type="predicted"/>
<feature type="coiled-coil region" evidence="1">
    <location>
        <begin position="224"/>
        <end position="289"/>
    </location>
</feature>
<feature type="compositionally biased region" description="Basic residues" evidence="2">
    <location>
        <begin position="1"/>
        <end position="17"/>
    </location>
</feature>
<feature type="region of interest" description="Disordered" evidence="2">
    <location>
        <begin position="1"/>
        <end position="76"/>
    </location>
</feature>
<evidence type="ECO:0000256" key="1">
    <source>
        <dbReference type="SAM" id="Coils"/>
    </source>
</evidence>
<sequence>MFSRKSKKDKKTTGKKGSKVETRPPFVSNVGSFRAPIAEEEYSVTSISPPESRAATVMGNNTMPEGMPPSVEEGAEDFPDLDLAEEFMTLKEDFDALSDEHVQLKTSYTAMEEELQASRAKEAEYQSAMADVESRMAAMIAETQKTVTQAAHGSVSGQEVWAALSSSIPAELAAPLKDQLQQEGSISGEQMLTIIKAVGVENKKLTGQLQAVAKDQESRMTKVKAAVKQRMARYQETIEAQEKVVTKLETYLQKLVTELKEANSTRSDLQKKLQDFEELQKESDRVKTAAHRPAKNEEMTASMLAPSPVASYPPQPTTIAGAGGQPLVIMPPMAPQPQPQYMFMGGPPMYQQSPGVSNELVSSLVEALRGSHSLAGQGEGERARVREDSGRRGQRACVEEVDDGDRHLLETQVERANARAKAAENELMGKVRGYAQEIAELKMRLAERG</sequence>
<keyword evidence="4" id="KW-1185">Reference proteome</keyword>
<organism evidence="3 4">
    <name type="scientific">Carpediemonas membranifera</name>
    <dbReference type="NCBI Taxonomy" id="201153"/>
    <lineage>
        <taxon>Eukaryota</taxon>
        <taxon>Metamonada</taxon>
        <taxon>Carpediemonas-like organisms</taxon>
        <taxon>Carpediemonas</taxon>
    </lineage>
</organism>